<keyword evidence="8 12" id="KW-0503">Monooxygenase</keyword>
<dbReference type="PANTHER" id="PTHR46028:SF2">
    <property type="entry name" value="KYNURENINE 3-MONOOXYGENASE"/>
    <property type="match status" value="1"/>
</dbReference>
<keyword evidence="4 12" id="KW-1000">Mitochondrion outer membrane</keyword>
<comment type="cofactor">
    <cofactor evidence="1 12">
        <name>FAD</name>
        <dbReference type="ChEBI" id="CHEBI:57692"/>
    </cofactor>
</comment>
<dbReference type="PANTHER" id="PTHR46028">
    <property type="entry name" value="KYNURENINE 3-MONOOXYGENASE"/>
    <property type="match status" value="1"/>
</dbReference>
<keyword evidence="13" id="KW-1133">Transmembrane helix</keyword>
<organism evidence="15 16">
    <name type="scientific">Aspergillus lucknowensis</name>
    <dbReference type="NCBI Taxonomy" id="176173"/>
    <lineage>
        <taxon>Eukaryota</taxon>
        <taxon>Fungi</taxon>
        <taxon>Dikarya</taxon>
        <taxon>Ascomycota</taxon>
        <taxon>Pezizomycotina</taxon>
        <taxon>Eurotiomycetes</taxon>
        <taxon>Eurotiomycetidae</taxon>
        <taxon>Eurotiales</taxon>
        <taxon>Aspergillaceae</taxon>
        <taxon>Aspergillus</taxon>
        <taxon>Aspergillus subgen. Nidulantes</taxon>
    </lineage>
</organism>
<keyword evidence="5 12" id="KW-0274">FAD</keyword>
<evidence type="ECO:0000256" key="13">
    <source>
        <dbReference type="SAM" id="Phobius"/>
    </source>
</evidence>
<dbReference type="EMBL" id="JBFXLQ010000047">
    <property type="protein sequence ID" value="KAL2863810.1"/>
    <property type="molecule type" value="Genomic_DNA"/>
</dbReference>
<evidence type="ECO:0000256" key="7">
    <source>
        <dbReference type="ARBA" id="ARBA00023002"/>
    </source>
</evidence>
<comment type="caution">
    <text evidence="15">The sequence shown here is derived from an EMBL/GenBank/DDBJ whole genome shotgun (WGS) entry which is preliminary data.</text>
</comment>
<comment type="similarity">
    <text evidence="12">Belongs to the aromatic-ring hydroxylase family. KMO subfamily.</text>
</comment>
<protein>
    <recommendedName>
        <fullName evidence="12">Kynurenine 3-monooxygenase</fullName>
        <ecNumber evidence="12">1.14.13.9</ecNumber>
    </recommendedName>
    <alternativeName>
        <fullName evidence="12">Biosynthesis of nicotinic acid protein 4</fullName>
    </alternativeName>
    <alternativeName>
        <fullName evidence="12">Kynurenine 3-hydroxylase</fullName>
    </alternativeName>
</protein>
<comment type="subcellular location">
    <subcellularLocation>
        <location evidence="12">Mitochondrion outer membrane</location>
    </subcellularLocation>
</comment>
<comment type="function">
    <text evidence="12">Catalyzes the hydroxylation of L-kynurenine (L-Kyn) to form 3-hydroxy-L-kynurenine (L-3OHKyn). Required for synthesis of quinolinic acid.</text>
</comment>
<evidence type="ECO:0000313" key="15">
    <source>
        <dbReference type="EMBL" id="KAL2863810.1"/>
    </source>
</evidence>
<sequence>MTSRAKQKVVVVGAGPVGSLAALYAAARGDDVEVYELRGDLRIPSTVPLNFTKSINLSLSHRGITAIKGSKRENVIRKILQEAFPIYGRMIHGGGDGKLWEAPQAYDVHGRNNHSADRGTLNNVLLDELERMPNIKLFFNHKLTGADFRANKAWFERRIPGEAPLPGSSGRVPEIEVDFDYLIGADGAHSATRYHMMKFARVNYEQEYIDTLWCEFRIPPSPQNDFLISPSHLHIWPGKEFMFIALPSVDKSFTCTLFAPAIHFAKLERSTQDLLEFFGAHFPGVSPQLISPNDLVEQFTTNPHLPLISIKCKPHHYSSSVVIVGDAAHAVLPFYGQGLNAGLEDIQVLFEYLDANGVYNPDADQGARALARQLAFQEYTDNRAADAHAINDLSRQNYVEMRQGIKQPLYRLRKYIEEALYHYVPSLGWQTQYTRVSFSNQRYSEIIQVNRRQGRILGAVFGSTILSVLAIAGVLVWKQPTRVSPLAGLREVSRGLLSKISG</sequence>
<name>A0ABR4LH13_9EURO</name>
<dbReference type="InterPro" id="IPR002938">
    <property type="entry name" value="FAD-bd"/>
</dbReference>
<dbReference type="SUPFAM" id="SSF51905">
    <property type="entry name" value="FAD/NAD(P)-binding domain"/>
    <property type="match status" value="1"/>
</dbReference>
<comment type="catalytic activity">
    <reaction evidence="11 12">
        <text>L-kynurenine + NADPH + O2 + H(+) = 3-hydroxy-L-kynurenine + NADP(+) + H2O</text>
        <dbReference type="Rhea" id="RHEA:20545"/>
        <dbReference type="ChEBI" id="CHEBI:15377"/>
        <dbReference type="ChEBI" id="CHEBI:15378"/>
        <dbReference type="ChEBI" id="CHEBI:15379"/>
        <dbReference type="ChEBI" id="CHEBI:57783"/>
        <dbReference type="ChEBI" id="CHEBI:57959"/>
        <dbReference type="ChEBI" id="CHEBI:58125"/>
        <dbReference type="ChEBI" id="CHEBI:58349"/>
        <dbReference type="EC" id="1.14.13.9"/>
    </reaction>
</comment>
<evidence type="ECO:0000259" key="14">
    <source>
        <dbReference type="Pfam" id="PF01494"/>
    </source>
</evidence>
<comment type="pathway">
    <text evidence="12">Cofactor biosynthesis; NAD(+) biosynthesis; quinolinate from L-kynurenine: step 1/3.</text>
</comment>
<gene>
    <name evidence="12" type="primary">BNA4</name>
    <name evidence="15" type="ORF">BJX67DRAFT_362695</name>
</gene>
<dbReference type="Pfam" id="PF01494">
    <property type="entry name" value="FAD_binding_3"/>
    <property type="match status" value="1"/>
</dbReference>
<dbReference type="Gene3D" id="3.50.50.60">
    <property type="entry name" value="FAD/NAD(P)-binding domain"/>
    <property type="match status" value="1"/>
</dbReference>
<keyword evidence="9 12" id="KW-0496">Mitochondrion</keyword>
<dbReference type="InterPro" id="IPR027545">
    <property type="entry name" value="Kynurenine_monooxygenase"/>
</dbReference>
<evidence type="ECO:0000256" key="2">
    <source>
        <dbReference type="ARBA" id="ARBA00022630"/>
    </source>
</evidence>
<proteinExistence type="inferred from homology"/>
<evidence type="ECO:0000256" key="4">
    <source>
        <dbReference type="ARBA" id="ARBA00022787"/>
    </source>
</evidence>
<evidence type="ECO:0000256" key="8">
    <source>
        <dbReference type="ARBA" id="ARBA00023033"/>
    </source>
</evidence>
<keyword evidence="6 12" id="KW-0521">NADP</keyword>
<feature type="domain" description="FAD-binding" evidence="14">
    <location>
        <begin position="8"/>
        <end position="353"/>
    </location>
</feature>
<keyword evidence="16" id="KW-1185">Reference proteome</keyword>
<keyword evidence="10 12" id="KW-0472">Membrane</keyword>
<dbReference type="HAMAP" id="MF_01971">
    <property type="entry name" value="Kynurenine_monooxygenase"/>
    <property type="match status" value="1"/>
</dbReference>
<keyword evidence="13" id="KW-0812">Transmembrane</keyword>
<evidence type="ECO:0000256" key="10">
    <source>
        <dbReference type="ARBA" id="ARBA00023136"/>
    </source>
</evidence>
<accession>A0ABR4LH13</accession>
<evidence type="ECO:0000256" key="11">
    <source>
        <dbReference type="ARBA" id="ARBA00047818"/>
    </source>
</evidence>
<dbReference type="PRINTS" id="PR00420">
    <property type="entry name" value="RNGMNOXGNASE"/>
</dbReference>
<keyword evidence="2 12" id="KW-0285">Flavoprotein</keyword>
<evidence type="ECO:0000256" key="1">
    <source>
        <dbReference type="ARBA" id="ARBA00001974"/>
    </source>
</evidence>
<reference evidence="15 16" key="1">
    <citation type="submission" date="2024-07" db="EMBL/GenBank/DDBJ databases">
        <title>Section-level genome sequencing and comparative genomics of Aspergillus sections Usti and Cavernicolus.</title>
        <authorList>
            <consortium name="Lawrence Berkeley National Laboratory"/>
            <person name="Nybo J.L."/>
            <person name="Vesth T.C."/>
            <person name="Theobald S."/>
            <person name="Frisvad J.C."/>
            <person name="Larsen T.O."/>
            <person name="Kjaerboelling I."/>
            <person name="Rothschild-Mancinelli K."/>
            <person name="Lyhne E.K."/>
            <person name="Kogle M.E."/>
            <person name="Barry K."/>
            <person name="Clum A."/>
            <person name="Na H."/>
            <person name="Ledsgaard L."/>
            <person name="Lin J."/>
            <person name="Lipzen A."/>
            <person name="Kuo A."/>
            <person name="Riley R."/>
            <person name="Mondo S."/>
            <person name="Labutti K."/>
            <person name="Haridas S."/>
            <person name="Pangalinan J."/>
            <person name="Salamov A.A."/>
            <person name="Simmons B.A."/>
            <person name="Magnuson J.K."/>
            <person name="Chen J."/>
            <person name="Drula E."/>
            <person name="Henrissat B."/>
            <person name="Wiebenga A."/>
            <person name="Lubbers R.J."/>
            <person name="Gomes A.C."/>
            <person name="Macurrencykelacurrency M.R."/>
            <person name="Stajich J."/>
            <person name="Grigoriev I.V."/>
            <person name="Mortensen U.H."/>
            <person name="De Vries R.P."/>
            <person name="Baker S.E."/>
            <person name="Andersen M.R."/>
        </authorList>
    </citation>
    <scope>NUCLEOTIDE SEQUENCE [LARGE SCALE GENOMIC DNA]</scope>
    <source>
        <strain evidence="15 16">CBS 449.75</strain>
    </source>
</reference>
<dbReference type="EC" id="1.14.13.9" evidence="12"/>
<keyword evidence="7 12" id="KW-0560">Oxidoreductase</keyword>
<evidence type="ECO:0000256" key="3">
    <source>
        <dbReference type="ARBA" id="ARBA00022642"/>
    </source>
</evidence>
<evidence type="ECO:0000256" key="6">
    <source>
        <dbReference type="ARBA" id="ARBA00022857"/>
    </source>
</evidence>
<dbReference type="InterPro" id="IPR036188">
    <property type="entry name" value="FAD/NAD-bd_sf"/>
</dbReference>
<evidence type="ECO:0000256" key="5">
    <source>
        <dbReference type="ARBA" id="ARBA00022827"/>
    </source>
</evidence>
<keyword evidence="3 12" id="KW-0662">Pyridine nucleotide biosynthesis</keyword>
<evidence type="ECO:0000256" key="9">
    <source>
        <dbReference type="ARBA" id="ARBA00023128"/>
    </source>
</evidence>
<dbReference type="GeneID" id="98145097"/>
<evidence type="ECO:0000256" key="12">
    <source>
        <dbReference type="HAMAP-Rule" id="MF_03018"/>
    </source>
</evidence>
<evidence type="ECO:0000313" key="16">
    <source>
        <dbReference type="Proteomes" id="UP001610432"/>
    </source>
</evidence>
<feature type="transmembrane region" description="Helical" evidence="13">
    <location>
        <begin position="456"/>
        <end position="477"/>
    </location>
</feature>
<dbReference type="RefSeq" id="XP_070882789.1">
    <property type="nucleotide sequence ID" value="XM_071030025.1"/>
</dbReference>
<dbReference type="Proteomes" id="UP001610432">
    <property type="component" value="Unassembled WGS sequence"/>
</dbReference>